<feature type="transmembrane region" description="Helical" evidence="7">
    <location>
        <begin position="229"/>
        <end position="249"/>
    </location>
</feature>
<comment type="similarity">
    <text evidence="2">Belongs to the SLC35F solute transporter family.</text>
</comment>
<dbReference type="OMA" id="FQFICFG"/>
<reference evidence="9" key="1">
    <citation type="journal article" date="2014" name="Science">
        <title>The coffee genome provides insight into the convergent evolution of caffeine biosynthesis.</title>
        <authorList>
            <person name="Denoeud F."/>
            <person name="Carretero-Paulet L."/>
            <person name="Dereeper A."/>
            <person name="Droc G."/>
            <person name="Guyot R."/>
            <person name="Pietrella M."/>
            <person name="Zheng C."/>
            <person name="Alberti A."/>
            <person name="Anthony F."/>
            <person name="Aprea G."/>
            <person name="Aury J.M."/>
            <person name="Bento P."/>
            <person name="Bernard M."/>
            <person name="Bocs S."/>
            <person name="Campa C."/>
            <person name="Cenci A."/>
            <person name="Combes M.C."/>
            <person name="Crouzillat D."/>
            <person name="Da Silva C."/>
            <person name="Daddiego L."/>
            <person name="De Bellis F."/>
            <person name="Dussert S."/>
            <person name="Garsmeur O."/>
            <person name="Gayraud T."/>
            <person name="Guignon V."/>
            <person name="Jahn K."/>
            <person name="Jamilloux V."/>
            <person name="Joet T."/>
            <person name="Labadie K."/>
            <person name="Lan T."/>
            <person name="Leclercq J."/>
            <person name="Lepelley M."/>
            <person name="Leroy T."/>
            <person name="Li L.T."/>
            <person name="Librado P."/>
            <person name="Lopez L."/>
            <person name="Munoz A."/>
            <person name="Noel B."/>
            <person name="Pallavicini A."/>
            <person name="Perrotta G."/>
            <person name="Poncet V."/>
            <person name="Pot D."/>
            <person name="Priyono X."/>
            <person name="Rigoreau M."/>
            <person name="Rouard M."/>
            <person name="Rozas J."/>
            <person name="Tranchant-Dubreuil C."/>
            <person name="VanBuren R."/>
            <person name="Zhang Q."/>
            <person name="Andrade A.C."/>
            <person name="Argout X."/>
            <person name="Bertrand B."/>
            <person name="de Kochko A."/>
            <person name="Graziosi G."/>
            <person name="Henry R.J."/>
            <person name="Jayarama X."/>
            <person name="Ming R."/>
            <person name="Nagai C."/>
            <person name="Rounsley S."/>
            <person name="Sankoff D."/>
            <person name="Giuliano G."/>
            <person name="Albert V.A."/>
            <person name="Wincker P."/>
            <person name="Lashermes P."/>
        </authorList>
    </citation>
    <scope>NUCLEOTIDE SEQUENCE [LARGE SCALE GENOMIC DNA]</scope>
    <source>
        <strain evidence="9">cv. DH200-94</strain>
    </source>
</reference>
<dbReference type="InterPro" id="IPR037185">
    <property type="entry name" value="EmrE-like"/>
</dbReference>
<evidence type="ECO:0000256" key="1">
    <source>
        <dbReference type="ARBA" id="ARBA00004141"/>
    </source>
</evidence>
<gene>
    <name evidence="8" type="ORF">GSCOC_T00043117001</name>
</gene>
<dbReference type="GO" id="GO:0016020">
    <property type="term" value="C:membrane"/>
    <property type="evidence" value="ECO:0007669"/>
    <property type="project" value="UniProtKB-SubCell"/>
</dbReference>
<dbReference type="EMBL" id="HG739182">
    <property type="protein sequence ID" value="CDP15397.1"/>
    <property type="molecule type" value="Genomic_DNA"/>
</dbReference>
<keyword evidence="9" id="KW-1185">Reference proteome</keyword>
<keyword evidence="6 7" id="KW-0472">Membrane</keyword>
<dbReference type="InterPro" id="IPR009262">
    <property type="entry name" value="SLC35_F1/F2/F6"/>
</dbReference>
<feature type="transmembrane region" description="Helical" evidence="7">
    <location>
        <begin position="134"/>
        <end position="153"/>
    </location>
</feature>
<name>A0A068V4A2_COFCA</name>
<dbReference type="OrthoDB" id="429955at2759"/>
<evidence type="ECO:0000256" key="4">
    <source>
        <dbReference type="ARBA" id="ARBA00022692"/>
    </source>
</evidence>
<feature type="transmembrane region" description="Helical" evidence="7">
    <location>
        <begin position="255"/>
        <end position="271"/>
    </location>
</feature>
<evidence type="ECO:0000256" key="7">
    <source>
        <dbReference type="SAM" id="Phobius"/>
    </source>
</evidence>
<evidence type="ECO:0000313" key="9">
    <source>
        <dbReference type="Proteomes" id="UP000295252"/>
    </source>
</evidence>
<protein>
    <recommendedName>
        <fullName evidence="10">Solute carrier family 35 member F1-like</fullName>
    </recommendedName>
</protein>
<dbReference type="STRING" id="49390.A0A068V4A2"/>
<evidence type="ECO:0000256" key="3">
    <source>
        <dbReference type="ARBA" id="ARBA00022448"/>
    </source>
</evidence>
<organism evidence="8 9">
    <name type="scientific">Coffea canephora</name>
    <name type="common">Robusta coffee</name>
    <dbReference type="NCBI Taxonomy" id="49390"/>
    <lineage>
        <taxon>Eukaryota</taxon>
        <taxon>Viridiplantae</taxon>
        <taxon>Streptophyta</taxon>
        <taxon>Embryophyta</taxon>
        <taxon>Tracheophyta</taxon>
        <taxon>Spermatophyta</taxon>
        <taxon>Magnoliopsida</taxon>
        <taxon>eudicotyledons</taxon>
        <taxon>Gunneridae</taxon>
        <taxon>Pentapetalae</taxon>
        <taxon>asterids</taxon>
        <taxon>lamiids</taxon>
        <taxon>Gentianales</taxon>
        <taxon>Rubiaceae</taxon>
        <taxon>Ixoroideae</taxon>
        <taxon>Gardenieae complex</taxon>
        <taxon>Bertiereae - Coffeeae clade</taxon>
        <taxon>Coffeeae</taxon>
        <taxon>Coffea</taxon>
    </lineage>
</organism>
<feature type="transmembrane region" description="Helical" evidence="7">
    <location>
        <begin position="20"/>
        <end position="40"/>
    </location>
</feature>
<accession>A0A068V4A2</accession>
<keyword evidence="3" id="KW-0813">Transport</keyword>
<feature type="transmembrane region" description="Helical" evidence="7">
    <location>
        <begin position="165"/>
        <end position="185"/>
    </location>
</feature>
<evidence type="ECO:0000256" key="6">
    <source>
        <dbReference type="ARBA" id="ARBA00023136"/>
    </source>
</evidence>
<dbReference type="InterPro" id="IPR052221">
    <property type="entry name" value="SLC35F_Transporter"/>
</dbReference>
<evidence type="ECO:0000313" key="8">
    <source>
        <dbReference type="EMBL" id="CDP15397.1"/>
    </source>
</evidence>
<comment type="subcellular location">
    <subcellularLocation>
        <location evidence="1">Membrane</location>
        <topology evidence="1">Multi-pass membrane protein</topology>
    </subcellularLocation>
</comment>
<dbReference type="PANTHER" id="PTHR14233">
    <property type="entry name" value="DUF914-RELATED"/>
    <property type="match status" value="1"/>
</dbReference>
<evidence type="ECO:0008006" key="10">
    <source>
        <dbReference type="Google" id="ProtNLM"/>
    </source>
</evidence>
<feature type="transmembrane region" description="Helical" evidence="7">
    <location>
        <begin position="104"/>
        <end position="122"/>
    </location>
</feature>
<dbReference type="SUPFAM" id="SSF103481">
    <property type="entry name" value="Multidrug resistance efflux transporter EmrE"/>
    <property type="match status" value="2"/>
</dbReference>
<dbReference type="Gramene" id="CDP15397">
    <property type="protein sequence ID" value="CDP15397"/>
    <property type="gene ID" value="GSCOC_T00043117001"/>
</dbReference>
<sequence>MALMSFTSSLIASLGADTPLTLSFFSYSALTLVYGGILIYRRQKLLVPWYWYLLLGFVDVQGNYLVNKAYQYSSITSVTILDCWTIAWVIILTWTFLDTRYSPWQFFGAAVCVSGLVVVLLSDAAVGGGGGSRPILGDILVIAGTVFFALSNVGEEFCVKKKDRVEVVALLSLFAMLVSIGEIAVMERKSLESVKWSAEIILAFFGYAVASFAFYSVVPFVMKMSGATLFNLSILTSDMWAVVIRIFFYKQQVDWLYYLAFALVFVGLIVYSKSEKNPAAAAAAAAEDGDPNSQCRLLDEETTDFRNQAVSS</sequence>
<feature type="transmembrane region" description="Helical" evidence="7">
    <location>
        <begin position="72"/>
        <end position="97"/>
    </location>
</feature>
<evidence type="ECO:0000256" key="5">
    <source>
        <dbReference type="ARBA" id="ARBA00022989"/>
    </source>
</evidence>
<evidence type="ECO:0000256" key="2">
    <source>
        <dbReference type="ARBA" id="ARBA00007863"/>
    </source>
</evidence>
<dbReference type="InParanoid" id="A0A068V4A2"/>
<dbReference type="Proteomes" id="UP000295252">
    <property type="component" value="Chromosome VIII"/>
</dbReference>
<dbReference type="PANTHER" id="PTHR14233:SF18">
    <property type="entry name" value="OS05G0444300 PROTEIN"/>
    <property type="match status" value="1"/>
</dbReference>
<dbReference type="AlphaFoldDB" id="A0A068V4A2"/>
<dbReference type="Pfam" id="PF06027">
    <property type="entry name" value="SLC35F"/>
    <property type="match status" value="1"/>
</dbReference>
<feature type="transmembrane region" description="Helical" evidence="7">
    <location>
        <begin position="200"/>
        <end position="222"/>
    </location>
</feature>
<proteinExistence type="inferred from homology"/>
<feature type="transmembrane region" description="Helical" evidence="7">
    <location>
        <begin position="49"/>
        <end position="66"/>
    </location>
</feature>
<dbReference type="PhylomeDB" id="A0A068V4A2"/>
<keyword evidence="4 7" id="KW-0812">Transmembrane</keyword>
<keyword evidence="5 7" id="KW-1133">Transmembrane helix</keyword>
<dbReference type="GO" id="GO:0022857">
    <property type="term" value="F:transmembrane transporter activity"/>
    <property type="evidence" value="ECO:0007669"/>
    <property type="project" value="InterPro"/>
</dbReference>